<comment type="caution">
    <text evidence="5">The sequence shown here is derived from an EMBL/GenBank/DDBJ whole genome shotgun (WGS) entry which is preliminary data.</text>
</comment>
<evidence type="ECO:0000256" key="1">
    <source>
        <dbReference type="ARBA" id="ARBA00023015"/>
    </source>
</evidence>
<dbReference type="GO" id="GO:0003700">
    <property type="term" value="F:DNA-binding transcription factor activity"/>
    <property type="evidence" value="ECO:0007669"/>
    <property type="project" value="TreeGrafter"/>
</dbReference>
<dbReference type="SUPFAM" id="SSF47413">
    <property type="entry name" value="lambda repressor-like DNA-binding domains"/>
    <property type="match status" value="1"/>
</dbReference>
<dbReference type="InParanoid" id="A0A420XV75"/>
<dbReference type="Gene3D" id="3.40.50.2300">
    <property type="match status" value="2"/>
</dbReference>
<dbReference type="AlphaFoldDB" id="A0A420XV75"/>
<reference evidence="5 6" key="1">
    <citation type="submission" date="2018-10" db="EMBL/GenBank/DDBJ databases">
        <title>Genomic Encyclopedia of Archaeal and Bacterial Type Strains, Phase II (KMG-II): from individual species to whole genera.</title>
        <authorList>
            <person name="Goeker M."/>
        </authorList>
    </citation>
    <scope>NUCLEOTIDE SEQUENCE [LARGE SCALE GENOMIC DNA]</scope>
    <source>
        <strain evidence="5 6">RP-AC37</strain>
    </source>
</reference>
<accession>A0A420XV75</accession>
<proteinExistence type="predicted"/>
<protein>
    <submittedName>
        <fullName evidence="5">DNA-binding LacI/PurR family transcriptional regulator</fullName>
    </submittedName>
</protein>
<gene>
    <name evidence="5" type="ORF">CLV35_0996</name>
</gene>
<sequence length="342" mass="35500">MPRHVRNPDPAVPTLATVAALAGVSSATVSRVVNGSSKVSDSHRAAVESAVATLGYVPNRAARTLVTRRTGAVALVVREAVEFGVSDPYLGNFMVAASQSLTGSGIHLVVMVAQDDAEHEAVADYVRAGHVDGVVAISLHDGDPLPEQLSRARIPFVVGGRPPRELPGCCFVDVDNRGGGALAAQRLLDDGRRVIAAVSGPVDMTAAVDRLSGFRGVLRQAGRDTGLVAYGSFTRASGERAMAELLEREPGIDAVFAASDVMALGVQRALLSTGRSVPGDVAVIGFDDIDLAQYGTPPLTTVRQPASAQARLAVESLLVQLHGGDVPEPVTLPTELVVRESG</sequence>
<dbReference type="EMBL" id="RBWV01000009">
    <property type="protein sequence ID" value="RKS80559.1"/>
    <property type="molecule type" value="Genomic_DNA"/>
</dbReference>
<dbReference type="PANTHER" id="PTHR30146">
    <property type="entry name" value="LACI-RELATED TRANSCRIPTIONAL REPRESSOR"/>
    <property type="match status" value="1"/>
</dbReference>
<evidence type="ECO:0000256" key="3">
    <source>
        <dbReference type="ARBA" id="ARBA00023163"/>
    </source>
</evidence>
<evidence type="ECO:0000259" key="4">
    <source>
        <dbReference type="PROSITE" id="PS50932"/>
    </source>
</evidence>
<dbReference type="GO" id="GO:0000976">
    <property type="term" value="F:transcription cis-regulatory region binding"/>
    <property type="evidence" value="ECO:0007669"/>
    <property type="project" value="TreeGrafter"/>
</dbReference>
<dbReference type="Pfam" id="PF13377">
    <property type="entry name" value="Peripla_BP_3"/>
    <property type="match status" value="1"/>
</dbReference>
<evidence type="ECO:0000256" key="2">
    <source>
        <dbReference type="ARBA" id="ARBA00023125"/>
    </source>
</evidence>
<dbReference type="CDD" id="cd06267">
    <property type="entry name" value="PBP1_LacI_sugar_binding-like"/>
    <property type="match status" value="1"/>
</dbReference>
<dbReference type="CDD" id="cd01392">
    <property type="entry name" value="HTH_LacI"/>
    <property type="match status" value="1"/>
</dbReference>
<dbReference type="SUPFAM" id="SSF53822">
    <property type="entry name" value="Periplasmic binding protein-like I"/>
    <property type="match status" value="1"/>
</dbReference>
<dbReference type="PROSITE" id="PS50932">
    <property type="entry name" value="HTH_LACI_2"/>
    <property type="match status" value="1"/>
</dbReference>
<keyword evidence="6" id="KW-1185">Reference proteome</keyword>
<dbReference type="InterPro" id="IPR010982">
    <property type="entry name" value="Lambda_DNA-bd_dom_sf"/>
</dbReference>
<dbReference type="Pfam" id="PF00356">
    <property type="entry name" value="LacI"/>
    <property type="match status" value="1"/>
</dbReference>
<dbReference type="SMART" id="SM00354">
    <property type="entry name" value="HTH_LACI"/>
    <property type="match status" value="1"/>
</dbReference>
<keyword evidence="3" id="KW-0804">Transcription</keyword>
<dbReference type="PANTHER" id="PTHR30146:SF109">
    <property type="entry name" value="HTH-TYPE TRANSCRIPTIONAL REGULATOR GALS"/>
    <property type="match status" value="1"/>
</dbReference>
<dbReference type="InterPro" id="IPR046335">
    <property type="entry name" value="LacI/GalR-like_sensor"/>
</dbReference>
<feature type="domain" description="HTH lacI-type" evidence="4">
    <location>
        <begin position="13"/>
        <end position="67"/>
    </location>
</feature>
<evidence type="ECO:0000313" key="6">
    <source>
        <dbReference type="Proteomes" id="UP000281955"/>
    </source>
</evidence>
<dbReference type="Proteomes" id="UP000281955">
    <property type="component" value="Unassembled WGS sequence"/>
</dbReference>
<dbReference type="RefSeq" id="WP_231121491.1">
    <property type="nucleotide sequence ID" value="NZ_RBWV01000009.1"/>
</dbReference>
<dbReference type="Gene3D" id="1.10.260.40">
    <property type="entry name" value="lambda repressor-like DNA-binding domains"/>
    <property type="match status" value="1"/>
</dbReference>
<evidence type="ECO:0000313" key="5">
    <source>
        <dbReference type="EMBL" id="RKS80559.1"/>
    </source>
</evidence>
<dbReference type="InterPro" id="IPR028082">
    <property type="entry name" value="Peripla_BP_I"/>
</dbReference>
<keyword evidence="2 5" id="KW-0238">DNA-binding</keyword>
<dbReference type="InterPro" id="IPR000843">
    <property type="entry name" value="HTH_LacI"/>
</dbReference>
<keyword evidence="1" id="KW-0805">Transcription regulation</keyword>
<organism evidence="5 6">
    <name type="scientific">Motilibacter peucedani</name>
    <dbReference type="NCBI Taxonomy" id="598650"/>
    <lineage>
        <taxon>Bacteria</taxon>
        <taxon>Bacillati</taxon>
        <taxon>Actinomycetota</taxon>
        <taxon>Actinomycetes</taxon>
        <taxon>Motilibacterales</taxon>
        <taxon>Motilibacteraceae</taxon>
        <taxon>Motilibacter</taxon>
    </lineage>
</organism>
<name>A0A420XV75_9ACTN</name>